<keyword evidence="2" id="KW-1185">Reference proteome</keyword>
<dbReference type="EMBL" id="JASPKY010000387">
    <property type="protein sequence ID" value="KAK9702642.1"/>
    <property type="molecule type" value="Genomic_DNA"/>
</dbReference>
<dbReference type="Proteomes" id="UP001458880">
    <property type="component" value="Unassembled WGS sequence"/>
</dbReference>
<dbReference type="PANTHER" id="PTHR47186:SF15">
    <property type="entry name" value="NB-ARC DOMAIN-CONTAINING PROTEIN"/>
    <property type="match status" value="1"/>
</dbReference>
<sequence length="532" mass="60598">MSPKNEVLPLNFLCLKYVSNILIHVLSDDEGKNYLTVEKYLLDATYEVIQDLLKLILNTENLDASTRFSCLHVLLREDVRRVDTGVFPHSYYEKIMEILKEKCGSLQHLNLKGVWVREHPNLLSDLLTKLKYLRVLIMPHIPDDLVLETTLKLSKLSVLDISGECAFSENALRRLRSTSINILHIGMYGVLDISGECAFSENALRRLRSTSINILHIGMYGKCAFSENALRRLRSTSINILHIGMYGKKEICQDGDSTEVMADVILQLPNLNVLKIYSFTGSALLKLYKRLPEYKTKLTYIHDTDTDKEILEAIVHLCPKLQSVNFNNPQDGVLCSLGRLKCLNSLKLSRPIYRDLACYLAKSGGRLQVLKLNLIKENRIDVSEVCMYAPELQTLECFKLSLCCLQPDNYFMNLHTVEILYCDVSANVLRYLLMNTPFLRRIVVGDVIMMTDGDIFRLCADCEFQCLEELWFSSARCLTATSVELLMGHCRNLRVLGQLSGWDVTPNDMDYLRTVIMSSNLDLTLLPVGVFP</sequence>
<protein>
    <submittedName>
        <fullName evidence="1">Uncharacterized protein</fullName>
    </submittedName>
</protein>
<organism evidence="1 2">
    <name type="scientific">Popillia japonica</name>
    <name type="common">Japanese beetle</name>
    <dbReference type="NCBI Taxonomy" id="7064"/>
    <lineage>
        <taxon>Eukaryota</taxon>
        <taxon>Metazoa</taxon>
        <taxon>Ecdysozoa</taxon>
        <taxon>Arthropoda</taxon>
        <taxon>Hexapoda</taxon>
        <taxon>Insecta</taxon>
        <taxon>Pterygota</taxon>
        <taxon>Neoptera</taxon>
        <taxon>Endopterygota</taxon>
        <taxon>Coleoptera</taxon>
        <taxon>Polyphaga</taxon>
        <taxon>Scarabaeiformia</taxon>
        <taxon>Scarabaeidae</taxon>
        <taxon>Rutelinae</taxon>
        <taxon>Popillia</taxon>
    </lineage>
</organism>
<evidence type="ECO:0000313" key="1">
    <source>
        <dbReference type="EMBL" id="KAK9702642.1"/>
    </source>
</evidence>
<gene>
    <name evidence="1" type="ORF">QE152_g29808</name>
</gene>
<proteinExistence type="predicted"/>
<dbReference type="InterPro" id="IPR032675">
    <property type="entry name" value="LRR_dom_sf"/>
</dbReference>
<dbReference type="PANTHER" id="PTHR47186">
    <property type="entry name" value="LEUCINE-RICH REPEAT-CONTAINING PROTEIN 57"/>
    <property type="match status" value="1"/>
</dbReference>
<comment type="caution">
    <text evidence="1">The sequence shown here is derived from an EMBL/GenBank/DDBJ whole genome shotgun (WGS) entry which is preliminary data.</text>
</comment>
<dbReference type="SUPFAM" id="SSF52047">
    <property type="entry name" value="RNI-like"/>
    <property type="match status" value="1"/>
</dbReference>
<dbReference type="Gene3D" id="3.80.10.10">
    <property type="entry name" value="Ribonuclease Inhibitor"/>
    <property type="match status" value="1"/>
</dbReference>
<name>A0AAW1JG62_POPJA</name>
<reference evidence="1 2" key="1">
    <citation type="journal article" date="2024" name="BMC Genomics">
        <title>De novo assembly and annotation of Popillia japonica's genome with initial clues to its potential as an invasive pest.</title>
        <authorList>
            <person name="Cucini C."/>
            <person name="Boschi S."/>
            <person name="Funari R."/>
            <person name="Cardaioli E."/>
            <person name="Iannotti N."/>
            <person name="Marturano G."/>
            <person name="Paoli F."/>
            <person name="Bruttini M."/>
            <person name="Carapelli A."/>
            <person name="Frati F."/>
            <person name="Nardi F."/>
        </authorList>
    </citation>
    <scope>NUCLEOTIDE SEQUENCE [LARGE SCALE GENOMIC DNA]</scope>
    <source>
        <strain evidence="1">DMR45628</strain>
    </source>
</reference>
<evidence type="ECO:0000313" key="2">
    <source>
        <dbReference type="Proteomes" id="UP001458880"/>
    </source>
</evidence>
<dbReference type="AlphaFoldDB" id="A0AAW1JG62"/>
<accession>A0AAW1JG62</accession>